<feature type="active site" evidence="7">
    <location>
        <position position="1012"/>
    </location>
</feature>
<evidence type="ECO:0000256" key="2">
    <source>
        <dbReference type="ARBA" id="ARBA00022670"/>
    </source>
</evidence>
<sequence>MANGAAVEDEVKERQLYGGEAGCRWAARWQLPAGQAGRQGGHGNHISQKGNITSHVMRGAAFNKPLTRRCITIRPSLDRGAASLKVHHRNHPCASTHDLYTPPSLTQILTRDQLRVNSIHDRGSKVEHLSEAAAILPTQSPNLNLLYFGTTKYVVSVGIGTNATDLVLIFDTGSDLTWTQCLPCARPGGCYEQVLSIFDPKNSHTYSNISCNSAACSAMDRVPRHTGNCSSPSSTCGYGISYDDSSFSVGYLGKDRLTLTQADAIIDNFTFGCGHYSNGTFGKVSGILGLGPGPLSIVSQTAEKYGKIFSYCLPTQNGNNDGYLKFGRYQDAGENFSFTPFAKKGNNDTSFYYVQVESISVAGKKLPVNAMASGNARMIIDPGTTLTHLPPKAYEALKSTFEEAMKTYNTAQAFSILDNGCFDLSKYAKTKTNITIPTVVFEFSGNVTVGVPTHGTVTVADENYSQVCLAFLANKDPEDVGIYGSMQQQTVEVLYDVAGERLGFSPSGYDVIVVSRVDEESIRCIMKTLEIFRDTTGLEINKDKSQIVFGGVSQQQEETLLKMTRMGKGKLPFTYLGSPITASRLKTADCDRLIGKITSKITAWSSRHFSYSARIRLVNAVLLGVVTFWSRIFILPKKVIRTIQSLCRNFLWAVVSFVSSDRSMSSHRKDPERDYLDSEAAAATNNFHTIPLTSLLPQSQQSNCNGRSPSHVGGAGAIEVLHRDHPCAASRLDESTPLSKAQILARDELRARSIRARVSSMVNGLSQEDAAATDLPAHSGLSLSTLNYVVNVSIGSPAKTLSLVFDTGSDITWTQCRPCVKECYRQSFPIFDPRYSKTYSNVSCSSPLCSALEPFKGNCSSATCVYGIRYGDGSYTVGYFAKERLSLTSSSSSSDTFDSFFFGCGQRNHGLFGLASGLLGLSPGKFSVVSQTAKRYDRIFSYCLPTPGGNGGYLEFGNRGGINNNKLIRFTPLTEMKNDASFYYTQLQSISVGGERLQIKPAVFRNAGTIIDSGTVITRLPPDAYKALKSAFAGQMMKKHYTKAQNFSLFDTCFDFSRIGSGGSITFPNIEFHFRGNVTVEIPSTGILIALDQKFAQVCLAFAGNENPADVGIFGNTQQQTLDVVYDVKNWRLGFGVGRGRCT</sequence>
<proteinExistence type="inferred from homology"/>
<dbReference type="Gene3D" id="2.40.70.10">
    <property type="entry name" value="Acid Proteases"/>
    <property type="match status" value="4"/>
</dbReference>
<evidence type="ECO:0000259" key="8">
    <source>
        <dbReference type="PROSITE" id="PS51767"/>
    </source>
</evidence>
<dbReference type="Proteomes" id="UP000595140">
    <property type="component" value="Unassembled WGS sequence"/>
</dbReference>
<protein>
    <recommendedName>
        <fullName evidence="8">Peptidase A1 domain-containing protein</fullName>
    </recommendedName>
</protein>
<organism evidence="9 10">
    <name type="scientific">Cuscuta campestris</name>
    <dbReference type="NCBI Taxonomy" id="132261"/>
    <lineage>
        <taxon>Eukaryota</taxon>
        <taxon>Viridiplantae</taxon>
        <taxon>Streptophyta</taxon>
        <taxon>Embryophyta</taxon>
        <taxon>Tracheophyta</taxon>
        <taxon>Spermatophyta</taxon>
        <taxon>Magnoliopsida</taxon>
        <taxon>eudicotyledons</taxon>
        <taxon>Gunneridae</taxon>
        <taxon>Pentapetalae</taxon>
        <taxon>asterids</taxon>
        <taxon>lamiids</taxon>
        <taxon>Solanales</taxon>
        <taxon>Convolvulaceae</taxon>
        <taxon>Cuscuteae</taxon>
        <taxon>Cuscuta</taxon>
        <taxon>Cuscuta subgen. Grammica</taxon>
        <taxon>Cuscuta sect. Cleistogrammica</taxon>
    </lineage>
</organism>
<dbReference type="InterPro" id="IPR032861">
    <property type="entry name" value="TAXi_N"/>
</dbReference>
<evidence type="ECO:0000256" key="3">
    <source>
        <dbReference type="ARBA" id="ARBA00022729"/>
    </source>
</evidence>
<reference evidence="9 10" key="1">
    <citation type="submission" date="2018-04" db="EMBL/GenBank/DDBJ databases">
        <authorList>
            <person name="Vogel A."/>
        </authorList>
    </citation>
    <scope>NUCLEOTIDE SEQUENCE [LARGE SCALE GENOMIC DNA]</scope>
</reference>
<dbReference type="PANTHER" id="PTHR13683">
    <property type="entry name" value="ASPARTYL PROTEASES"/>
    <property type="match status" value="1"/>
</dbReference>
<gene>
    <name evidence="9" type="ORF">CCAM_LOCUS40428</name>
</gene>
<evidence type="ECO:0000256" key="6">
    <source>
        <dbReference type="ARBA" id="ARBA00023157"/>
    </source>
</evidence>
<keyword evidence="4" id="KW-0064">Aspartyl protease</keyword>
<dbReference type="SUPFAM" id="SSF50630">
    <property type="entry name" value="Acid proteases"/>
    <property type="match status" value="2"/>
</dbReference>
<dbReference type="InterPro" id="IPR033121">
    <property type="entry name" value="PEPTIDASE_A1"/>
</dbReference>
<dbReference type="EMBL" id="OOIL02006606">
    <property type="protein sequence ID" value="VFQ98652.1"/>
    <property type="molecule type" value="Genomic_DNA"/>
</dbReference>
<evidence type="ECO:0000256" key="7">
    <source>
        <dbReference type="PIRSR" id="PIRSR601461-1"/>
    </source>
</evidence>
<dbReference type="InterPro" id="IPR021109">
    <property type="entry name" value="Peptidase_aspartic_dom_sf"/>
</dbReference>
<dbReference type="AlphaFoldDB" id="A0A484NBS3"/>
<evidence type="ECO:0000313" key="9">
    <source>
        <dbReference type="EMBL" id="VFQ98652.1"/>
    </source>
</evidence>
<keyword evidence="6" id="KW-1015">Disulfide bond</keyword>
<evidence type="ECO:0000256" key="4">
    <source>
        <dbReference type="ARBA" id="ARBA00022750"/>
    </source>
</evidence>
<keyword evidence="10" id="KW-1185">Reference proteome</keyword>
<evidence type="ECO:0000256" key="5">
    <source>
        <dbReference type="ARBA" id="ARBA00022801"/>
    </source>
</evidence>
<dbReference type="PANTHER" id="PTHR13683:SF750">
    <property type="entry name" value="ASPARTYL PROTEASE AED1"/>
    <property type="match status" value="1"/>
</dbReference>
<dbReference type="GO" id="GO:0004190">
    <property type="term" value="F:aspartic-type endopeptidase activity"/>
    <property type="evidence" value="ECO:0007669"/>
    <property type="project" value="UniProtKB-KW"/>
</dbReference>
<dbReference type="FunFam" id="2.40.70.10:FF:000013">
    <property type="entry name" value="Aspartyl protease AED1"/>
    <property type="match status" value="1"/>
</dbReference>
<dbReference type="InterPro" id="IPR001461">
    <property type="entry name" value="Aspartic_peptidase_A1"/>
</dbReference>
<dbReference type="PROSITE" id="PS51767">
    <property type="entry name" value="PEPTIDASE_A1"/>
    <property type="match status" value="2"/>
</dbReference>
<dbReference type="Pfam" id="PF14543">
    <property type="entry name" value="TAXi_N"/>
    <property type="match status" value="2"/>
</dbReference>
<feature type="domain" description="Peptidase A1" evidence="8">
    <location>
        <begin position="788"/>
        <end position="1136"/>
    </location>
</feature>
<keyword evidence="3" id="KW-0732">Signal</keyword>
<dbReference type="GO" id="GO:0006508">
    <property type="term" value="P:proteolysis"/>
    <property type="evidence" value="ECO:0007669"/>
    <property type="project" value="UniProtKB-KW"/>
</dbReference>
<name>A0A484NBS3_9ASTE</name>
<dbReference type="FunFam" id="2.40.70.10:FF:000021">
    <property type="entry name" value="Aspartyl protease AED1"/>
    <property type="match status" value="2"/>
</dbReference>
<keyword evidence="2" id="KW-0645">Protease</keyword>
<dbReference type="OrthoDB" id="2747330at2759"/>
<dbReference type="InterPro" id="IPR032799">
    <property type="entry name" value="TAXi_C"/>
</dbReference>
<feature type="active site" evidence="7">
    <location>
        <position position="806"/>
    </location>
</feature>
<keyword evidence="5" id="KW-0378">Hydrolase</keyword>
<evidence type="ECO:0000256" key="1">
    <source>
        <dbReference type="ARBA" id="ARBA00007447"/>
    </source>
</evidence>
<feature type="domain" description="Peptidase A1" evidence="8">
    <location>
        <begin position="153"/>
        <end position="505"/>
    </location>
</feature>
<evidence type="ECO:0000313" key="10">
    <source>
        <dbReference type="Proteomes" id="UP000595140"/>
    </source>
</evidence>
<dbReference type="Pfam" id="PF14541">
    <property type="entry name" value="TAXi_C"/>
    <property type="match status" value="2"/>
</dbReference>
<comment type="similarity">
    <text evidence="1">Belongs to the peptidase A1 family.</text>
</comment>
<accession>A0A484NBS3</accession>